<dbReference type="AlphaFoldDB" id="X0RVP1"/>
<sequence length="34" mass="3844">KNSVGKPTPKKKKPKQIPPPSKDLEYGELYATFE</sequence>
<evidence type="ECO:0000256" key="1">
    <source>
        <dbReference type="SAM" id="MobiDB-lite"/>
    </source>
</evidence>
<name>X0RVP1_9ZZZZ</name>
<reference evidence="2" key="1">
    <citation type="journal article" date="2014" name="Front. Microbiol.">
        <title>High frequency of phylogenetically diverse reductive dehalogenase-homologous genes in deep subseafloor sedimentary metagenomes.</title>
        <authorList>
            <person name="Kawai M."/>
            <person name="Futagami T."/>
            <person name="Toyoda A."/>
            <person name="Takaki Y."/>
            <person name="Nishi S."/>
            <person name="Hori S."/>
            <person name="Arai W."/>
            <person name="Tsubouchi T."/>
            <person name="Morono Y."/>
            <person name="Uchiyama I."/>
            <person name="Ito T."/>
            <person name="Fujiyama A."/>
            <person name="Inagaki F."/>
            <person name="Takami H."/>
        </authorList>
    </citation>
    <scope>NUCLEOTIDE SEQUENCE</scope>
    <source>
        <strain evidence="2">Expedition CK06-06</strain>
    </source>
</reference>
<protein>
    <submittedName>
        <fullName evidence="2">Uncharacterized protein</fullName>
    </submittedName>
</protein>
<feature type="region of interest" description="Disordered" evidence="1">
    <location>
        <begin position="1"/>
        <end position="34"/>
    </location>
</feature>
<proteinExistence type="predicted"/>
<accession>X0RVP1</accession>
<evidence type="ECO:0000313" key="2">
    <source>
        <dbReference type="EMBL" id="GAF67827.1"/>
    </source>
</evidence>
<gene>
    <name evidence="2" type="ORF">S01H1_09827</name>
</gene>
<dbReference type="EMBL" id="BARS01005018">
    <property type="protein sequence ID" value="GAF67827.1"/>
    <property type="molecule type" value="Genomic_DNA"/>
</dbReference>
<comment type="caution">
    <text evidence="2">The sequence shown here is derived from an EMBL/GenBank/DDBJ whole genome shotgun (WGS) entry which is preliminary data.</text>
</comment>
<feature type="non-terminal residue" evidence="2">
    <location>
        <position position="1"/>
    </location>
</feature>
<organism evidence="2">
    <name type="scientific">marine sediment metagenome</name>
    <dbReference type="NCBI Taxonomy" id="412755"/>
    <lineage>
        <taxon>unclassified sequences</taxon>
        <taxon>metagenomes</taxon>
        <taxon>ecological metagenomes</taxon>
    </lineage>
</organism>